<dbReference type="Proteomes" id="UP001500058">
    <property type="component" value="Unassembled WGS sequence"/>
</dbReference>
<accession>A0ABN3IF17</accession>
<comment type="caution">
    <text evidence="1">The sequence shown here is derived from an EMBL/GenBank/DDBJ whole genome shotgun (WGS) entry which is preliminary data.</text>
</comment>
<evidence type="ECO:0000313" key="2">
    <source>
        <dbReference type="Proteomes" id="UP001500058"/>
    </source>
</evidence>
<organism evidence="1 2">
    <name type="scientific">Streptomyces glaucosporus</name>
    <dbReference type="NCBI Taxonomy" id="284044"/>
    <lineage>
        <taxon>Bacteria</taxon>
        <taxon>Bacillati</taxon>
        <taxon>Actinomycetota</taxon>
        <taxon>Actinomycetes</taxon>
        <taxon>Kitasatosporales</taxon>
        <taxon>Streptomycetaceae</taxon>
        <taxon>Streptomyces</taxon>
    </lineage>
</organism>
<gene>
    <name evidence="1" type="ORF">GCM10010420_32850</name>
</gene>
<sequence length="92" mass="10144">MLLPADRDRGGLVDDRAALLQRGAQRPPPLLGIALVVGRHRVRRLAAGDHLAGRGIDDQRLRGLRRAVHAYDERTFRCSHVASSSLRLLGAY</sequence>
<proteinExistence type="predicted"/>
<evidence type="ECO:0000313" key="1">
    <source>
        <dbReference type="EMBL" id="GAA2403096.1"/>
    </source>
</evidence>
<keyword evidence="2" id="KW-1185">Reference proteome</keyword>
<dbReference type="EMBL" id="BAAATJ010000014">
    <property type="protein sequence ID" value="GAA2403096.1"/>
    <property type="molecule type" value="Genomic_DNA"/>
</dbReference>
<name>A0ABN3IF17_9ACTN</name>
<reference evidence="1 2" key="1">
    <citation type="journal article" date="2019" name="Int. J. Syst. Evol. Microbiol.">
        <title>The Global Catalogue of Microorganisms (GCM) 10K type strain sequencing project: providing services to taxonomists for standard genome sequencing and annotation.</title>
        <authorList>
            <consortium name="The Broad Institute Genomics Platform"/>
            <consortium name="The Broad Institute Genome Sequencing Center for Infectious Disease"/>
            <person name="Wu L."/>
            <person name="Ma J."/>
        </authorList>
    </citation>
    <scope>NUCLEOTIDE SEQUENCE [LARGE SCALE GENOMIC DNA]</scope>
    <source>
        <strain evidence="1 2">JCM 6921</strain>
    </source>
</reference>
<protein>
    <submittedName>
        <fullName evidence="1">Uncharacterized protein</fullName>
    </submittedName>
</protein>